<comment type="subcellular location">
    <subcellularLocation>
        <location evidence="1 10">Cell outer membrane</location>
        <topology evidence="1 10">Multi-pass membrane protein</topology>
    </subcellularLocation>
</comment>
<evidence type="ECO:0000256" key="5">
    <source>
        <dbReference type="ARBA" id="ARBA00022729"/>
    </source>
</evidence>
<evidence type="ECO:0000256" key="1">
    <source>
        <dbReference type="ARBA" id="ARBA00004571"/>
    </source>
</evidence>
<name>A0A930B9Z3_9FIRM</name>
<accession>A0A930B9Z3</accession>
<feature type="signal peptide" evidence="12">
    <location>
        <begin position="1"/>
        <end position="26"/>
    </location>
</feature>
<evidence type="ECO:0000256" key="3">
    <source>
        <dbReference type="ARBA" id="ARBA00022452"/>
    </source>
</evidence>
<dbReference type="PROSITE" id="PS52016">
    <property type="entry name" value="TONB_DEPENDENT_REC_3"/>
    <property type="match status" value="1"/>
</dbReference>
<organism evidence="15 16">
    <name type="scientific">Dialister invisus</name>
    <dbReference type="NCBI Taxonomy" id="218538"/>
    <lineage>
        <taxon>Bacteria</taxon>
        <taxon>Bacillati</taxon>
        <taxon>Bacillota</taxon>
        <taxon>Negativicutes</taxon>
        <taxon>Veillonellales</taxon>
        <taxon>Veillonellaceae</taxon>
        <taxon>Dialister</taxon>
    </lineage>
</organism>
<dbReference type="Pfam" id="PF07715">
    <property type="entry name" value="Plug"/>
    <property type="match status" value="1"/>
</dbReference>
<protein>
    <submittedName>
        <fullName evidence="15">TonB-dependent receptor</fullName>
    </submittedName>
</protein>
<dbReference type="CDD" id="cd01347">
    <property type="entry name" value="ligand_gated_channel"/>
    <property type="match status" value="1"/>
</dbReference>
<dbReference type="GO" id="GO:0009279">
    <property type="term" value="C:cell outer membrane"/>
    <property type="evidence" value="ECO:0007669"/>
    <property type="project" value="UniProtKB-SubCell"/>
</dbReference>
<evidence type="ECO:0000313" key="16">
    <source>
        <dbReference type="Proteomes" id="UP000757890"/>
    </source>
</evidence>
<sequence length="769" mass="86484">MKKGIKSAFAATLALTACFGGISTYAAFDENLNVYTLDAVVVEADKTKNKFGDTVTEQSYYRTGGDVKVITREEIEKRHYTDVTEAIKRVPGVTFTNAGYRGGQYGYNSYNNSMAINGDSRVIVLIDGRRVDNAASYRFGDSNAAGGRTMVDLNQLIGMEDVDKIEVIKGPGASVYGADATGGVINIITRKGTDHVAGALDLSTGSWGHHVYSVNVSGATDQKEPMRYFISASRNMSGDSKYRDGITGENHTYNGTSYKEDSVNVRLDKELGGDKNLKIWYNHKNGKDGYPITARDWRYWNEADWNRIIERTTRPGGFGNTDNPGYRNLFSLDALSGSYNAYKSNDIDVVYTFKKDNGMDSFVRVYSQHHDYWGIDRYPSWILDDGSYVPFPGSAAWSNFIKNYHPAGWDDLTDKEVEKNHGIQLQLGKSFGRHDVLGSVTYDKSVMKLLNDYGPVENTEYRRNTLTGYVQDKIHVNDKWDVTPALRYSHYNSFSGTRQAKRDSSGKIVKDGSGNVVYVDSKHRGDVSTLTPVINTEYMFSDDFSAYAGWTKIYRPIKGRDYATDAYGGGALKDEKGDVWTIGLRKGIGPNTEVTVHYDWTKMSNAITQDSVDDPSIPGHRLTLYVNAKEDKQSFNITVDHKFNDHWNLGLAYTHFKDTYRAKDGVPLRPAVLRPSNHFTMNLSYENNKFYSGLLVNWYTGMDTTAYTDNQFLVLDWNMNYELRKNINLYLSVTNLTNESYENAYSEYNGLGAAPQPGRAWMVGARYKF</sequence>
<evidence type="ECO:0000313" key="15">
    <source>
        <dbReference type="EMBL" id="MBF1130265.1"/>
    </source>
</evidence>
<dbReference type="InterPro" id="IPR039426">
    <property type="entry name" value="TonB-dep_rcpt-like"/>
</dbReference>
<dbReference type="InterPro" id="IPR010917">
    <property type="entry name" value="TonB_rcpt_CS"/>
</dbReference>
<dbReference type="Gene3D" id="2.40.170.20">
    <property type="entry name" value="TonB-dependent receptor, beta-barrel domain"/>
    <property type="match status" value="1"/>
</dbReference>
<keyword evidence="4 10" id="KW-0812">Transmembrane</keyword>
<evidence type="ECO:0000256" key="9">
    <source>
        <dbReference type="ARBA" id="ARBA00023237"/>
    </source>
</evidence>
<dbReference type="PROSITE" id="PS01156">
    <property type="entry name" value="TONB_DEPENDENT_REC_2"/>
    <property type="match status" value="1"/>
</dbReference>
<comment type="caution">
    <text evidence="15">The sequence shown here is derived from an EMBL/GenBank/DDBJ whole genome shotgun (WGS) entry which is preliminary data.</text>
</comment>
<keyword evidence="6 11" id="KW-0798">TonB box</keyword>
<dbReference type="AlphaFoldDB" id="A0A930B9Z3"/>
<dbReference type="InterPro" id="IPR000531">
    <property type="entry name" value="Beta-barrel_TonB"/>
</dbReference>
<proteinExistence type="inferred from homology"/>
<evidence type="ECO:0000256" key="12">
    <source>
        <dbReference type="SAM" id="SignalP"/>
    </source>
</evidence>
<dbReference type="SUPFAM" id="SSF56935">
    <property type="entry name" value="Porins"/>
    <property type="match status" value="1"/>
</dbReference>
<keyword evidence="5 12" id="KW-0732">Signal</keyword>
<dbReference type="InterPro" id="IPR012910">
    <property type="entry name" value="Plug_dom"/>
</dbReference>
<evidence type="ECO:0000256" key="6">
    <source>
        <dbReference type="ARBA" id="ARBA00023077"/>
    </source>
</evidence>
<evidence type="ECO:0000256" key="11">
    <source>
        <dbReference type="RuleBase" id="RU003357"/>
    </source>
</evidence>
<evidence type="ECO:0000259" key="14">
    <source>
        <dbReference type="Pfam" id="PF07715"/>
    </source>
</evidence>
<dbReference type="PROSITE" id="PS51257">
    <property type="entry name" value="PROKAR_LIPOPROTEIN"/>
    <property type="match status" value="1"/>
</dbReference>
<reference evidence="15" key="1">
    <citation type="submission" date="2020-04" db="EMBL/GenBank/DDBJ databases">
        <title>Deep metagenomics examines the oral microbiome during advanced dental caries in children, revealing novel taxa and co-occurrences with host molecules.</title>
        <authorList>
            <person name="Baker J.L."/>
            <person name="Morton J.T."/>
            <person name="Dinis M."/>
            <person name="Alvarez R."/>
            <person name="Tran N.C."/>
            <person name="Knight R."/>
            <person name="Edlund A."/>
        </authorList>
    </citation>
    <scope>NUCLEOTIDE SEQUENCE</scope>
    <source>
        <strain evidence="15">JCVI_32_bin.14</strain>
    </source>
</reference>
<keyword evidence="3 10" id="KW-1134">Transmembrane beta strand</keyword>
<dbReference type="Proteomes" id="UP000757890">
    <property type="component" value="Unassembled WGS sequence"/>
</dbReference>
<dbReference type="GO" id="GO:0044718">
    <property type="term" value="P:siderophore transmembrane transport"/>
    <property type="evidence" value="ECO:0007669"/>
    <property type="project" value="TreeGrafter"/>
</dbReference>
<dbReference type="PANTHER" id="PTHR30069:SF29">
    <property type="entry name" value="HEMOGLOBIN AND HEMOGLOBIN-HAPTOGLOBIN-BINDING PROTEIN 1-RELATED"/>
    <property type="match status" value="1"/>
</dbReference>
<evidence type="ECO:0000256" key="2">
    <source>
        <dbReference type="ARBA" id="ARBA00022448"/>
    </source>
</evidence>
<keyword evidence="8 15" id="KW-0675">Receptor</keyword>
<keyword evidence="9 10" id="KW-0998">Cell outer membrane</keyword>
<dbReference type="Gene3D" id="2.170.130.10">
    <property type="entry name" value="TonB-dependent receptor, plug domain"/>
    <property type="match status" value="1"/>
</dbReference>
<feature type="domain" description="TonB-dependent receptor-like beta-barrel" evidence="13">
    <location>
        <begin position="297"/>
        <end position="736"/>
    </location>
</feature>
<gene>
    <name evidence="15" type="ORF">HXL70_09560</name>
</gene>
<comment type="similarity">
    <text evidence="10 11">Belongs to the TonB-dependent receptor family.</text>
</comment>
<dbReference type="EMBL" id="JABZMK010000146">
    <property type="protein sequence ID" value="MBF1130265.1"/>
    <property type="molecule type" value="Genomic_DNA"/>
</dbReference>
<feature type="chain" id="PRO_5037779201" evidence="12">
    <location>
        <begin position="27"/>
        <end position="769"/>
    </location>
</feature>
<evidence type="ECO:0000256" key="4">
    <source>
        <dbReference type="ARBA" id="ARBA00022692"/>
    </source>
</evidence>
<feature type="domain" description="TonB-dependent receptor plug" evidence="14">
    <location>
        <begin position="63"/>
        <end position="184"/>
    </location>
</feature>
<keyword evidence="7 10" id="KW-0472">Membrane</keyword>
<dbReference type="Pfam" id="PF00593">
    <property type="entry name" value="TonB_dep_Rec_b-barrel"/>
    <property type="match status" value="1"/>
</dbReference>
<dbReference type="InterPro" id="IPR037066">
    <property type="entry name" value="Plug_dom_sf"/>
</dbReference>
<evidence type="ECO:0000256" key="8">
    <source>
        <dbReference type="ARBA" id="ARBA00023170"/>
    </source>
</evidence>
<dbReference type="GO" id="GO:0015344">
    <property type="term" value="F:siderophore uptake transmembrane transporter activity"/>
    <property type="evidence" value="ECO:0007669"/>
    <property type="project" value="TreeGrafter"/>
</dbReference>
<dbReference type="InterPro" id="IPR036942">
    <property type="entry name" value="Beta-barrel_TonB_sf"/>
</dbReference>
<evidence type="ECO:0000256" key="10">
    <source>
        <dbReference type="PROSITE-ProRule" id="PRU01360"/>
    </source>
</evidence>
<evidence type="ECO:0000259" key="13">
    <source>
        <dbReference type="Pfam" id="PF00593"/>
    </source>
</evidence>
<dbReference type="PANTHER" id="PTHR30069">
    <property type="entry name" value="TONB-DEPENDENT OUTER MEMBRANE RECEPTOR"/>
    <property type="match status" value="1"/>
</dbReference>
<evidence type="ECO:0000256" key="7">
    <source>
        <dbReference type="ARBA" id="ARBA00023136"/>
    </source>
</evidence>
<keyword evidence="2 10" id="KW-0813">Transport</keyword>